<reference evidence="1 2" key="1">
    <citation type="submission" date="2019-05" db="EMBL/GenBank/DDBJ databases">
        <title>Burkholderia sp. DHOD12, isolated from subtropical forest soil.</title>
        <authorList>
            <person name="Gao Z.-H."/>
            <person name="Qiu L.-H."/>
        </authorList>
    </citation>
    <scope>NUCLEOTIDE SEQUENCE [LARGE SCALE GENOMIC DNA]</scope>
    <source>
        <strain evidence="1 2">DHOD12</strain>
    </source>
</reference>
<dbReference type="RefSeq" id="WP_137333705.1">
    <property type="nucleotide sequence ID" value="NZ_CP040077.1"/>
</dbReference>
<dbReference type="Proteomes" id="UP000298656">
    <property type="component" value="Chromosome 1"/>
</dbReference>
<dbReference type="OrthoDB" id="8611026at2"/>
<dbReference type="AlphaFoldDB" id="A0A4P8IT07"/>
<evidence type="ECO:0000313" key="2">
    <source>
        <dbReference type="Proteomes" id="UP000298656"/>
    </source>
</evidence>
<dbReference type="KEGG" id="tvl:FAZ95_18130"/>
<organism evidence="1 2">
    <name type="scientific">Trinickia violacea</name>
    <dbReference type="NCBI Taxonomy" id="2571746"/>
    <lineage>
        <taxon>Bacteria</taxon>
        <taxon>Pseudomonadati</taxon>
        <taxon>Pseudomonadota</taxon>
        <taxon>Betaproteobacteria</taxon>
        <taxon>Burkholderiales</taxon>
        <taxon>Burkholderiaceae</taxon>
        <taxon>Trinickia</taxon>
    </lineage>
</organism>
<sequence length="78" mass="8326">MIGELLRNRPEFSWFANLALSYLIGSFKVGKIQLGGACGTLIVAPKPGQPGARNSPNPKNIAFARFILALGFIGTSHL</sequence>
<proteinExistence type="predicted"/>
<keyword evidence="2" id="KW-1185">Reference proteome</keyword>
<evidence type="ECO:0000313" key="1">
    <source>
        <dbReference type="EMBL" id="QCP50895.1"/>
    </source>
</evidence>
<accession>A0A4P8IT07</accession>
<name>A0A4P8IT07_9BURK</name>
<dbReference type="EMBL" id="CP040077">
    <property type="protein sequence ID" value="QCP50895.1"/>
    <property type="molecule type" value="Genomic_DNA"/>
</dbReference>
<protein>
    <submittedName>
        <fullName evidence="1">Uncharacterized protein</fullName>
    </submittedName>
</protein>
<gene>
    <name evidence="1" type="ORF">FAZ95_18130</name>
</gene>